<evidence type="ECO:0000259" key="5">
    <source>
        <dbReference type="Pfam" id="PF00296"/>
    </source>
</evidence>
<dbReference type="PANTHER" id="PTHR42847:SF4">
    <property type="entry name" value="ALKANESULFONATE MONOOXYGENASE-RELATED"/>
    <property type="match status" value="1"/>
</dbReference>
<dbReference type="Gene3D" id="3.20.20.30">
    <property type="entry name" value="Luciferase-like domain"/>
    <property type="match status" value="1"/>
</dbReference>
<name>A0A381NX36_9ZZZZ</name>
<dbReference type="InterPro" id="IPR036661">
    <property type="entry name" value="Luciferase-like_sf"/>
</dbReference>
<dbReference type="GO" id="GO:0046306">
    <property type="term" value="P:alkanesulfonate catabolic process"/>
    <property type="evidence" value="ECO:0007669"/>
    <property type="project" value="TreeGrafter"/>
</dbReference>
<keyword evidence="1" id="KW-0285">Flavoprotein</keyword>
<keyword evidence="3" id="KW-0560">Oxidoreductase</keyword>
<accession>A0A381NX36</accession>
<dbReference type="PANTHER" id="PTHR42847">
    <property type="entry name" value="ALKANESULFONATE MONOOXYGENASE"/>
    <property type="match status" value="1"/>
</dbReference>
<reference evidence="6" key="1">
    <citation type="submission" date="2018-05" db="EMBL/GenBank/DDBJ databases">
        <authorList>
            <person name="Lanie J.A."/>
            <person name="Ng W.-L."/>
            <person name="Kazmierczak K.M."/>
            <person name="Andrzejewski T.M."/>
            <person name="Davidsen T.M."/>
            <person name="Wayne K.J."/>
            <person name="Tettelin H."/>
            <person name="Glass J.I."/>
            <person name="Rusch D."/>
            <person name="Podicherti R."/>
            <person name="Tsui H.-C.T."/>
            <person name="Winkler M.E."/>
        </authorList>
    </citation>
    <scope>NUCLEOTIDE SEQUENCE</scope>
</reference>
<gene>
    <name evidence="6" type="ORF">METZ01_LOCUS12026</name>
</gene>
<dbReference type="EMBL" id="UINC01000666">
    <property type="protein sequence ID" value="SUZ59172.1"/>
    <property type="molecule type" value="Genomic_DNA"/>
</dbReference>
<organism evidence="6">
    <name type="scientific">marine metagenome</name>
    <dbReference type="NCBI Taxonomy" id="408172"/>
    <lineage>
        <taxon>unclassified sequences</taxon>
        <taxon>metagenomes</taxon>
        <taxon>ecological metagenomes</taxon>
    </lineage>
</organism>
<protein>
    <recommendedName>
        <fullName evidence="5">Luciferase-like domain-containing protein</fullName>
    </recommendedName>
</protein>
<feature type="domain" description="Luciferase-like" evidence="5">
    <location>
        <begin position="19"/>
        <end position="239"/>
    </location>
</feature>
<sequence>MEISVAGFFGNSPRRDLFFLRDFAQSVEGLGFRSLALPEHVVFFTSYESDYPYTEDGEPNWGPDTGIFDPLFCAQAAAHATTTLRFITGVLILTQRPALLTAKEVLTLDHFTNGRFELGVGSGWSWEEYAALGVDFARRGKRLDEYIEALRVTWTEERATYQGEFVRFENAVMNPKPVTPGGPPIIIGGDSAAAMRRAARLGDGWYGWWAQPDIHAHLATLGQILNDHDRDLADDDFDFKLGLPLSRIDPAEIESKIEIAASLQVDELVLAPAIPTKDFDEHLALLARAAGLS</sequence>
<keyword evidence="2" id="KW-0288">FMN</keyword>
<dbReference type="AlphaFoldDB" id="A0A381NX36"/>
<dbReference type="Pfam" id="PF00296">
    <property type="entry name" value="Bac_luciferase"/>
    <property type="match status" value="1"/>
</dbReference>
<evidence type="ECO:0000256" key="1">
    <source>
        <dbReference type="ARBA" id="ARBA00022630"/>
    </source>
</evidence>
<dbReference type="InterPro" id="IPR019921">
    <property type="entry name" value="Lucif-like_OxRdtase_Rv2161c"/>
</dbReference>
<dbReference type="InterPro" id="IPR011251">
    <property type="entry name" value="Luciferase-like_dom"/>
</dbReference>
<dbReference type="SUPFAM" id="SSF51679">
    <property type="entry name" value="Bacterial luciferase-like"/>
    <property type="match status" value="1"/>
</dbReference>
<evidence type="ECO:0000313" key="6">
    <source>
        <dbReference type="EMBL" id="SUZ59172.1"/>
    </source>
</evidence>
<keyword evidence="4" id="KW-0503">Monooxygenase</keyword>
<evidence type="ECO:0000256" key="4">
    <source>
        <dbReference type="ARBA" id="ARBA00023033"/>
    </source>
</evidence>
<dbReference type="GO" id="GO:0008726">
    <property type="term" value="F:alkanesulfonate monooxygenase activity"/>
    <property type="evidence" value="ECO:0007669"/>
    <property type="project" value="TreeGrafter"/>
</dbReference>
<evidence type="ECO:0000256" key="2">
    <source>
        <dbReference type="ARBA" id="ARBA00022643"/>
    </source>
</evidence>
<evidence type="ECO:0000256" key="3">
    <source>
        <dbReference type="ARBA" id="ARBA00023002"/>
    </source>
</evidence>
<dbReference type="NCBIfam" id="TIGR03619">
    <property type="entry name" value="F420_Rv2161c"/>
    <property type="match status" value="1"/>
</dbReference>
<proteinExistence type="predicted"/>
<dbReference type="InterPro" id="IPR050172">
    <property type="entry name" value="SsuD_RutA_monooxygenase"/>
</dbReference>